<accession>A0ACB9GC23</accession>
<comment type="caution">
    <text evidence="1">The sequence shown here is derived from an EMBL/GenBank/DDBJ whole genome shotgun (WGS) entry which is preliminary data.</text>
</comment>
<evidence type="ECO:0000313" key="1">
    <source>
        <dbReference type="EMBL" id="KAI3780771.1"/>
    </source>
</evidence>
<keyword evidence="2" id="KW-1185">Reference proteome</keyword>
<evidence type="ECO:0000313" key="2">
    <source>
        <dbReference type="Proteomes" id="UP001055811"/>
    </source>
</evidence>
<protein>
    <submittedName>
        <fullName evidence="1">Uncharacterized protein</fullName>
    </submittedName>
</protein>
<sequence length="103" mass="11764">MLMSNLKSQTGKSTTISDNAKGMEIDRFKHKNQYSTIDIETDVSLIYVCWCRSCSIINELEGIEFMYVAAFIYSTMESIAITNWREFVYKINPTCSDFGGNFG</sequence>
<reference evidence="2" key="1">
    <citation type="journal article" date="2022" name="Mol. Ecol. Resour.">
        <title>The genomes of chicory, endive, great burdock and yacon provide insights into Asteraceae palaeo-polyploidization history and plant inulin production.</title>
        <authorList>
            <person name="Fan W."/>
            <person name="Wang S."/>
            <person name="Wang H."/>
            <person name="Wang A."/>
            <person name="Jiang F."/>
            <person name="Liu H."/>
            <person name="Zhao H."/>
            <person name="Xu D."/>
            <person name="Zhang Y."/>
        </authorList>
    </citation>
    <scope>NUCLEOTIDE SEQUENCE [LARGE SCALE GENOMIC DNA]</scope>
    <source>
        <strain evidence="2">cv. Punajuju</strain>
    </source>
</reference>
<name>A0ACB9GC23_CICIN</name>
<reference evidence="1 2" key="2">
    <citation type="journal article" date="2022" name="Mol. Ecol. Resour.">
        <title>The genomes of chicory, endive, great burdock and yacon provide insights into Asteraceae paleo-polyploidization history and plant inulin production.</title>
        <authorList>
            <person name="Fan W."/>
            <person name="Wang S."/>
            <person name="Wang H."/>
            <person name="Wang A."/>
            <person name="Jiang F."/>
            <person name="Liu H."/>
            <person name="Zhao H."/>
            <person name="Xu D."/>
            <person name="Zhang Y."/>
        </authorList>
    </citation>
    <scope>NUCLEOTIDE SEQUENCE [LARGE SCALE GENOMIC DNA]</scope>
    <source>
        <strain evidence="2">cv. Punajuju</strain>
        <tissue evidence="1">Leaves</tissue>
    </source>
</reference>
<dbReference type="EMBL" id="CM042010">
    <property type="protein sequence ID" value="KAI3780771.1"/>
    <property type="molecule type" value="Genomic_DNA"/>
</dbReference>
<dbReference type="Proteomes" id="UP001055811">
    <property type="component" value="Linkage Group LG02"/>
</dbReference>
<proteinExistence type="predicted"/>
<organism evidence="1 2">
    <name type="scientific">Cichorium intybus</name>
    <name type="common">Chicory</name>
    <dbReference type="NCBI Taxonomy" id="13427"/>
    <lineage>
        <taxon>Eukaryota</taxon>
        <taxon>Viridiplantae</taxon>
        <taxon>Streptophyta</taxon>
        <taxon>Embryophyta</taxon>
        <taxon>Tracheophyta</taxon>
        <taxon>Spermatophyta</taxon>
        <taxon>Magnoliopsida</taxon>
        <taxon>eudicotyledons</taxon>
        <taxon>Gunneridae</taxon>
        <taxon>Pentapetalae</taxon>
        <taxon>asterids</taxon>
        <taxon>campanulids</taxon>
        <taxon>Asterales</taxon>
        <taxon>Asteraceae</taxon>
        <taxon>Cichorioideae</taxon>
        <taxon>Cichorieae</taxon>
        <taxon>Cichoriinae</taxon>
        <taxon>Cichorium</taxon>
    </lineage>
</organism>
<gene>
    <name evidence="1" type="ORF">L2E82_10761</name>
</gene>